<feature type="signal peptide" evidence="1">
    <location>
        <begin position="1"/>
        <end position="29"/>
    </location>
</feature>
<name>A0A7N1A5E9_KALFE</name>
<accession>A0A7N1A5E9</accession>
<feature type="chain" id="PRO_5029869172" evidence="1">
    <location>
        <begin position="30"/>
        <end position="107"/>
    </location>
</feature>
<dbReference type="EnsemblPlants" id="Kaladp0089s0083.1.v1.1">
    <property type="protein sequence ID" value="Kaladp0089s0083.1.v1.1.CDS.1"/>
    <property type="gene ID" value="Kaladp0089s0083.v1.1"/>
</dbReference>
<dbReference type="PANTHER" id="PTHR33592:SF10">
    <property type="entry name" value="TRANSMEMBRANE PROTEIN"/>
    <property type="match status" value="1"/>
</dbReference>
<sequence>MGRCQKRNLILTTLVLCMLMFCSVYEADGARLLGAEKRQWLEERVQGAALTQQRLQRGPVPPSGRSPCTYIPGQGRDRCTLGHRNYAVSQHSLSPHLLHSDSSASQR</sequence>
<keyword evidence="1" id="KW-0732">Signal</keyword>
<dbReference type="Gramene" id="Kaladp0089s0083.1.v1.1">
    <property type="protein sequence ID" value="Kaladp0089s0083.1.v1.1.CDS.1"/>
    <property type="gene ID" value="Kaladp0089s0083.v1.1"/>
</dbReference>
<dbReference type="OMA" id="GHRNYAV"/>
<evidence type="ECO:0000313" key="2">
    <source>
        <dbReference type="EnsemblPlants" id="Kaladp0089s0083.1.v1.1.CDS.1"/>
    </source>
</evidence>
<dbReference type="Proteomes" id="UP000594263">
    <property type="component" value="Unplaced"/>
</dbReference>
<evidence type="ECO:0000256" key="1">
    <source>
        <dbReference type="SAM" id="SignalP"/>
    </source>
</evidence>
<organism evidence="2 3">
    <name type="scientific">Kalanchoe fedtschenkoi</name>
    <name type="common">Lavender scallops</name>
    <name type="synonym">South American air plant</name>
    <dbReference type="NCBI Taxonomy" id="63787"/>
    <lineage>
        <taxon>Eukaryota</taxon>
        <taxon>Viridiplantae</taxon>
        <taxon>Streptophyta</taxon>
        <taxon>Embryophyta</taxon>
        <taxon>Tracheophyta</taxon>
        <taxon>Spermatophyta</taxon>
        <taxon>Magnoliopsida</taxon>
        <taxon>eudicotyledons</taxon>
        <taxon>Gunneridae</taxon>
        <taxon>Pentapetalae</taxon>
        <taxon>Saxifragales</taxon>
        <taxon>Crassulaceae</taxon>
        <taxon>Kalanchoe</taxon>
    </lineage>
</organism>
<protein>
    <submittedName>
        <fullName evidence="2">Uncharacterized protein</fullName>
    </submittedName>
</protein>
<dbReference type="AlphaFoldDB" id="A0A7N1A5E9"/>
<proteinExistence type="predicted"/>
<keyword evidence="3" id="KW-1185">Reference proteome</keyword>
<evidence type="ECO:0000313" key="3">
    <source>
        <dbReference type="Proteomes" id="UP000594263"/>
    </source>
</evidence>
<reference evidence="2" key="1">
    <citation type="submission" date="2021-01" db="UniProtKB">
        <authorList>
            <consortium name="EnsemblPlants"/>
        </authorList>
    </citation>
    <scope>IDENTIFICATION</scope>
</reference>
<dbReference type="PANTHER" id="PTHR33592">
    <property type="entry name" value="TRANSMEMBRANE PROTEIN"/>
    <property type="match status" value="1"/>
</dbReference>